<dbReference type="PROSITE" id="PS50294">
    <property type="entry name" value="WD_REPEATS_REGION"/>
    <property type="match status" value="10"/>
</dbReference>
<accession>B4VUG8</accession>
<dbReference type="RefSeq" id="WP_006102203.1">
    <property type="nucleotide sequence ID" value="NZ_DS989853.1"/>
</dbReference>
<dbReference type="STRING" id="118168.MC7420_3882"/>
<feature type="repeat" description="WD" evidence="4">
    <location>
        <begin position="1354"/>
        <end position="1388"/>
    </location>
</feature>
<evidence type="ECO:0000259" key="7">
    <source>
        <dbReference type="Pfam" id="PF20703"/>
    </source>
</evidence>
<evidence type="ECO:0000256" key="6">
    <source>
        <dbReference type="SAM" id="MobiDB-lite"/>
    </source>
</evidence>
<keyword evidence="3" id="KW-0677">Repeat</keyword>
<dbReference type="EMBL" id="DS989853">
    <property type="protein sequence ID" value="EDX74358.1"/>
    <property type="molecule type" value="Genomic_DNA"/>
</dbReference>
<gene>
    <name evidence="8" type="ORF">MC7420_3882</name>
</gene>
<feature type="repeat" description="WD" evidence="4">
    <location>
        <begin position="1436"/>
        <end position="1477"/>
    </location>
</feature>
<dbReference type="InterPro" id="IPR020472">
    <property type="entry name" value="WD40_PAC1"/>
</dbReference>
<feature type="coiled-coil region" evidence="5">
    <location>
        <begin position="947"/>
        <end position="985"/>
    </location>
</feature>
<dbReference type="InterPro" id="IPR001680">
    <property type="entry name" value="WD40_rpt"/>
</dbReference>
<dbReference type="SUPFAM" id="SSF50978">
    <property type="entry name" value="WD40 repeat-like"/>
    <property type="match status" value="1"/>
</dbReference>
<feature type="repeat" description="WD" evidence="4">
    <location>
        <begin position="1395"/>
        <end position="1429"/>
    </location>
</feature>
<feature type="compositionally biased region" description="Polar residues" evidence="6">
    <location>
        <begin position="641"/>
        <end position="668"/>
    </location>
</feature>
<name>B4VUG8_9CYAN</name>
<feature type="repeat" description="WD" evidence="4">
    <location>
        <begin position="1132"/>
        <end position="1166"/>
    </location>
</feature>
<dbReference type="Pfam" id="PF00400">
    <property type="entry name" value="WD40"/>
    <property type="match status" value="10"/>
</dbReference>
<dbReference type="PANTHER" id="PTHR19868">
    <property type="entry name" value="RECEPTOR FOR ACTIVATED PROTEIN KINASE C RACK1"/>
    <property type="match status" value="1"/>
</dbReference>
<evidence type="ECO:0000256" key="5">
    <source>
        <dbReference type="SAM" id="Coils"/>
    </source>
</evidence>
<dbReference type="GO" id="GO:0045182">
    <property type="term" value="F:translation regulator activity"/>
    <property type="evidence" value="ECO:0007669"/>
    <property type="project" value="InterPro"/>
</dbReference>
<feature type="compositionally biased region" description="Polar residues" evidence="6">
    <location>
        <begin position="617"/>
        <end position="628"/>
    </location>
</feature>
<sequence length="1508" mass="168999">MNDFTLANQESLDELAWAMEACQGQFCLMLARCNYGYLQQRLIQQLQDECTFDIRLIHLKPDDKTLFSTVRSQLGQEIPSALMVSGFAALDNVDDMFAAMNQVREEFRKNFPFPFILWMNDRVYIRLLRVAPDFESWATTTAFAIPTDELVNALQQAVTSLFTKALAVNSPQSLYKLANVLDLGCLTRSEFEVALKELSQRELELTPQFAADLAFLRGINAGDSPEALDYLQKSLEFWQQQTHVGAGFTDNPSPQTDNLNQPTLIEEPGETINPQLKVGLVLFHIGLYHYYAVDRTKHGEPNWQPAKIALQQTLDIFEQENRPDLVAKSITQLERVLQRMQSWDELEQVAQKALSLHQRYSSTSRLAQDYSFLAEVALQQQRWEDSRKAAQQAEDILAQLPEQNRWFQGLNLLFLAQAERQLGNKQDAIAHLVQARDLGDRGHPLVYIRILVELRDLYFEEKHYLAAFATKQLRRSIEQQYSICAFIGAGRLQPHRQEASAKTDNQETVAPEIIASGRQRDLERLLERIGRNDCKLIVIHGLSGVGKSSLVNAGLIPALKHRVIGIQNNLPLLIRVYTNWVEELNKQLVTDFVTDELEEEKTTNNPIGAGLDDSVSRKPQISKQNPPDSSVGAGLGDNLSRKPQTSKQNPPSPSQDVDNNFSRKTPTSPQTPPYAKILEQLRKNEQHNIRTVLIFDQFEEFFFVYPNLAQRRPFWDFLGDCLNILSVKVILSLREDYLHYLLECNRLDSMSVIGHDILGKNVLYGLGNFSPADARSIIEDLTTRSRFYLEPALIDELVKDLAGQTGEILPIELQIVGAQLQAENIKTLADYREVGTKEELVKHYVEAVIEDCGIENRQAAELALYLLTDEKGTRPLKTRAELERDLKELVDELTANASKLDLALKIFVESGLVFLLPEIPADRYQLVHDYLAAFIRQQQQLGLLVELAEAREKQKLTEAQLRQALKEKETALHKEQEERQRAKLAEYEALNSLSQLLWSSHDQLGTLLALVKAGKKLQGIADLVSSEKQALTLSRLYQTIQQMQEYNRLEGHNGLVYSVNFSPDGQMIVSASLDGTVKLWRVDGTLVQTFPAHPSGVKSVIFSPNGQMIASAGSNDPSIKLWKTDGTLKQKFPGHQKGVQTISFSPDGQMIVSGGGDGTLKLWKIDGTLEQTFQGHSNVVTSVSFSPDGRIIASASLDKTVKLWSIDGSLVGNCPNNSEPSPRLESTNSTDNSYRRLVFSVSFSPDGQIIASASEDYTIKLWRIDGTLLQTLKGHSGGVNSISFSPDGQVITSASRDYTVKLWTLNGTLLHTMEGHRSGVNSVSFSPDGQMIASASCDNTVKLWRIDGFLERTFHGHNSSVFCVSFSPDGQLIASASYDCTVKLWRLDGSLERTFTRQNESVYSVSFSPDGQMIISASFDGTVKLWRIDGTLIQTFQGHSGGVASASFSPDGEMIASASHDHTVKLWKLESLENLLVRGCNWLRDYLKTNPNVSESDRKLCEGIEKSR</sequence>
<comment type="similarity">
    <text evidence="1">Belongs to the WD repeat G protein beta family. Ribosomal protein RACK1 subfamily.</text>
</comment>
<dbReference type="eggNOG" id="COG2319">
    <property type="taxonomic scope" value="Bacteria"/>
</dbReference>
<dbReference type="Gene3D" id="1.25.40.10">
    <property type="entry name" value="Tetratricopeptide repeat domain"/>
    <property type="match status" value="1"/>
</dbReference>
<dbReference type="SMART" id="SM00320">
    <property type="entry name" value="WD40"/>
    <property type="match status" value="10"/>
</dbReference>
<dbReference type="PROSITE" id="PS50082">
    <property type="entry name" value="WD_REPEATS_2"/>
    <property type="match status" value="10"/>
</dbReference>
<dbReference type="PRINTS" id="PR00320">
    <property type="entry name" value="GPROTEINBRPT"/>
</dbReference>
<keyword evidence="9" id="KW-1185">Reference proteome</keyword>
<feature type="repeat" description="WD" evidence="4">
    <location>
        <begin position="1313"/>
        <end position="1347"/>
    </location>
</feature>
<dbReference type="InterPro" id="IPR011990">
    <property type="entry name" value="TPR-like_helical_dom_sf"/>
</dbReference>
<feature type="repeat" description="WD" evidence="4">
    <location>
        <begin position="1049"/>
        <end position="1083"/>
    </location>
</feature>
<dbReference type="InterPro" id="IPR045223">
    <property type="entry name" value="RACK1-like"/>
</dbReference>
<evidence type="ECO:0000256" key="1">
    <source>
        <dbReference type="ARBA" id="ARBA00007253"/>
    </source>
</evidence>
<feature type="repeat" description="WD" evidence="4">
    <location>
        <begin position="1272"/>
        <end position="1306"/>
    </location>
</feature>
<dbReference type="GO" id="GO:0043022">
    <property type="term" value="F:ribosome binding"/>
    <property type="evidence" value="ECO:0007669"/>
    <property type="project" value="InterPro"/>
</dbReference>
<feature type="repeat" description="WD" evidence="4">
    <location>
        <begin position="1090"/>
        <end position="1123"/>
    </location>
</feature>
<dbReference type="SUPFAM" id="SSF52540">
    <property type="entry name" value="P-loop containing nucleoside triphosphate hydrolases"/>
    <property type="match status" value="1"/>
</dbReference>
<protein>
    <submittedName>
        <fullName evidence="8">Tetratricopeptide repeat domain protein</fullName>
    </submittedName>
</protein>
<keyword evidence="5" id="KW-0175">Coiled coil</keyword>
<dbReference type="CDD" id="cd00200">
    <property type="entry name" value="WD40"/>
    <property type="match status" value="2"/>
</dbReference>
<reference evidence="8 9" key="1">
    <citation type="submission" date="2008-07" db="EMBL/GenBank/DDBJ databases">
        <authorList>
            <person name="Tandeau de Marsac N."/>
            <person name="Ferriera S."/>
            <person name="Johnson J."/>
            <person name="Kravitz S."/>
            <person name="Beeson K."/>
            <person name="Sutton G."/>
            <person name="Rogers Y.-H."/>
            <person name="Friedman R."/>
            <person name="Frazier M."/>
            <person name="Venter J.C."/>
        </authorList>
    </citation>
    <scope>NUCLEOTIDE SEQUENCE [LARGE SCALE GENOMIC DNA]</scope>
    <source>
        <strain evidence="8 9">PCC 7420</strain>
    </source>
</reference>
<feature type="repeat" description="WD" evidence="4">
    <location>
        <begin position="1231"/>
        <end position="1265"/>
    </location>
</feature>
<dbReference type="InterPro" id="IPR015943">
    <property type="entry name" value="WD40/YVTN_repeat-like_dom_sf"/>
</dbReference>
<dbReference type="InterPro" id="IPR049052">
    <property type="entry name" value="nSTAND1"/>
</dbReference>
<dbReference type="HOGENOM" id="CLU_002352_2_0_3"/>
<dbReference type="InterPro" id="IPR036322">
    <property type="entry name" value="WD40_repeat_dom_sf"/>
</dbReference>
<feature type="region of interest" description="Disordered" evidence="6">
    <location>
        <begin position="598"/>
        <end position="673"/>
    </location>
</feature>
<dbReference type="SUPFAM" id="SSF48452">
    <property type="entry name" value="TPR-like"/>
    <property type="match status" value="1"/>
</dbReference>
<proteinExistence type="inferred from homology"/>
<evidence type="ECO:0000256" key="3">
    <source>
        <dbReference type="ARBA" id="ARBA00022737"/>
    </source>
</evidence>
<dbReference type="SMR" id="B4VUG8"/>
<dbReference type="Gene3D" id="3.40.50.300">
    <property type="entry name" value="P-loop containing nucleotide triphosphate hydrolases"/>
    <property type="match status" value="1"/>
</dbReference>
<feature type="repeat" description="WD" evidence="4">
    <location>
        <begin position="1173"/>
        <end position="1207"/>
    </location>
</feature>
<keyword evidence="2 4" id="KW-0853">WD repeat</keyword>
<evidence type="ECO:0000256" key="4">
    <source>
        <dbReference type="PROSITE-ProRule" id="PRU00221"/>
    </source>
</evidence>
<organism evidence="8 9">
    <name type="scientific">Coleofasciculus chthonoplastes PCC 7420</name>
    <dbReference type="NCBI Taxonomy" id="118168"/>
    <lineage>
        <taxon>Bacteria</taxon>
        <taxon>Bacillati</taxon>
        <taxon>Cyanobacteriota</taxon>
        <taxon>Cyanophyceae</taxon>
        <taxon>Coleofasciculales</taxon>
        <taxon>Coleofasciculaceae</taxon>
        <taxon>Coleofasciculus</taxon>
    </lineage>
</organism>
<dbReference type="SUPFAM" id="SSF50969">
    <property type="entry name" value="YVTN repeat-like/Quinoprotein amine dehydrogenase"/>
    <property type="match status" value="1"/>
</dbReference>
<evidence type="ECO:0000313" key="8">
    <source>
        <dbReference type="EMBL" id="EDX74358.1"/>
    </source>
</evidence>
<dbReference type="Pfam" id="PF20703">
    <property type="entry name" value="nSTAND1"/>
    <property type="match status" value="1"/>
</dbReference>
<evidence type="ECO:0000256" key="2">
    <source>
        <dbReference type="ARBA" id="ARBA00022574"/>
    </source>
</evidence>
<dbReference type="InterPro" id="IPR027417">
    <property type="entry name" value="P-loop_NTPase"/>
</dbReference>
<dbReference type="Proteomes" id="UP000003835">
    <property type="component" value="Unassembled WGS sequence"/>
</dbReference>
<evidence type="ECO:0000313" key="9">
    <source>
        <dbReference type="Proteomes" id="UP000003835"/>
    </source>
</evidence>
<feature type="domain" description="Novel STAND NTPase 1" evidence="7">
    <location>
        <begin position="517"/>
        <end position="967"/>
    </location>
</feature>
<dbReference type="InterPro" id="IPR011044">
    <property type="entry name" value="Quino_amine_DH_bsu"/>
</dbReference>
<dbReference type="Gene3D" id="2.130.10.10">
    <property type="entry name" value="YVTN repeat-like/Quinoprotein amine dehydrogenase"/>
    <property type="match status" value="3"/>
</dbReference>